<evidence type="ECO:0000259" key="6">
    <source>
        <dbReference type="Pfam" id="PF08281"/>
    </source>
</evidence>
<dbReference type="InterPro" id="IPR014284">
    <property type="entry name" value="RNA_pol_sigma-70_dom"/>
</dbReference>
<sequence>MSSAPPSSLQRLYVEHNGWLRQWLRVRLGNAQDAADLAQDTFLRVLTSRNTEAIREPRSYLSSIARALMIDGFRRRAIEQAYLESLAARPEPLDISPELRLSILETLTAIDNMLDGLGERTRQIFLAVQLEGLTYKAAGERLGVSVTTVKNHMIRAMTRCLLLCED</sequence>
<dbReference type="AlphaFoldDB" id="A0A5R9QTZ5"/>
<dbReference type="InterPro" id="IPR013325">
    <property type="entry name" value="RNA_pol_sigma_r2"/>
</dbReference>
<protein>
    <submittedName>
        <fullName evidence="7">Sigma-70 family RNA polymerase sigma factor</fullName>
    </submittedName>
</protein>
<comment type="similarity">
    <text evidence="1">Belongs to the sigma-70 factor family. ECF subfamily.</text>
</comment>
<dbReference type="Pfam" id="PF04542">
    <property type="entry name" value="Sigma70_r2"/>
    <property type="match status" value="1"/>
</dbReference>
<dbReference type="EMBL" id="SWDV01000028">
    <property type="protein sequence ID" value="TLX73530.1"/>
    <property type="molecule type" value="Genomic_DNA"/>
</dbReference>
<dbReference type="GO" id="GO:0003677">
    <property type="term" value="F:DNA binding"/>
    <property type="evidence" value="ECO:0007669"/>
    <property type="project" value="InterPro"/>
</dbReference>
<evidence type="ECO:0000313" key="8">
    <source>
        <dbReference type="Proteomes" id="UP000306635"/>
    </source>
</evidence>
<evidence type="ECO:0000256" key="2">
    <source>
        <dbReference type="ARBA" id="ARBA00023015"/>
    </source>
</evidence>
<dbReference type="PANTHER" id="PTHR43133:SF63">
    <property type="entry name" value="RNA POLYMERASE SIGMA FACTOR FECI-RELATED"/>
    <property type="match status" value="1"/>
</dbReference>
<dbReference type="InterPro" id="IPR036388">
    <property type="entry name" value="WH-like_DNA-bd_sf"/>
</dbReference>
<dbReference type="SUPFAM" id="SSF88659">
    <property type="entry name" value="Sigma3 and sigma4 domains of RNA polymerase sigma factors"/>
    <property type="match status" value="1"/>
</dbReference>
<dbReference type="InterPro" id="IPR007627">
    <property type="entry name" value="RNA_pol_sigma70_r2"/>
</dbReference>
<evidence type="ECO:0000313" key="7">
    <source>
        <dbReference type="EMBL" id="TLX73530.1"/>
    </source>
</evidence>
<keyword evidence="2" id="KW-0805">Transcription regulation</keyword>
<comment type="caution">
    <text evidence="7">The sequence shown here is derived from an EMBL/GenBank/DDBJ whole genome shotgun (WGS) entry which is preliminary data.</text>
</comment>
<evidence type="ECO:0000256" key="3">
    <source>
        <dbReference type="ARBA" id="ARBA00023082"/>
    </source>
</evidence>
<evidence type="ECO:0000256" key="4">
    <source>
        <dbReference type="ARBA" id="ARBA00023163"/>
    </source>
</evidence>
<feature type="domain" description="RNA polymerase sigma factor 70 region 4 type 2" evidence="6">
    <location>
        <begin position="109"/>
        <end position="160"/>
    </location>
</feature>
<evidence type="ECO:0000256" key="1">
    <source>
        <dbReference type="ARBA" id="ARBA00010641"/>
    </source>
</evidence>
<dbReference type="PANTHER" id="PTHR43133">
    <property type="entry name" value="RNA POLYMERASE ECF-TYPE SIGMA FACTO"/>
    <property type="match status" value="1"/>
</dbReference>
<keyword evidence="8" id="KW-1185">Reference proteome</keyword>
<dbReference type="Gene3D" id="1.10.1740.10">
    <property type="match status" value="1"/>
</dbReference>
<dbReference type="InterPro" id="IPR013249">
    <property type="entry name" value="RNA_pol_sigma70_r4_t2"/>
</dbReference>
<dbReference type="RefSeq" id="WP_138525229.1">
    <property type="nucleotide sequence ID" value="NZ_JAOCBK010000005.1"/>
</dbReference>
<dbReference type="GO" id="GO:0016987">
    <property type="term" value="F:sigma factor activity"/>
    <property type="evidence" value="ECO:0007669"/>
    <property type="project" value="UniProtKB-KW"/>
</dbReference>
<reference evidence="7 8" key="1">
    <citation type="submission" date="2019-04" db="EMBL/GenBank/DDBJ databases">
        <authorList>
            <person name="Li M."/>
        </authorList>
    </citation>
    <scope>NUCLEOTIDE SEQUENCE [LARGE SCALE GENOMIC DNA]</scope>
    <source>
        <strain evidence="7 8">LAM1902</strain>
    </source>
</reference>
<dbReference type="NCBIfam" id="NF007232">
    <property type="entry name" value="PRK09651.1"/>
    <property type="match status" value="1"/>
</dbReference>
<organism evidence="7 8">
    <name type="scientific">Pseudomonas nicosulfuronedens</name>
    <dbReference type="NCBI Taxonomy" id="2571105"/>
    <lineage>
        <taxon>Bacteria</taxon>
        <taxon>Pseudomonadati</taxon>
        <taxon>Pseudomonadota</taxon>
        <taxon>Gammaproteobacteria</taxon>
        <taxon>Pseudomonadales</taxon>
        <taxon>Pseudomonadaceae</taxon>
        <taxon>Pseudomonas</taxon>
    </lineage>
</organism>
<dbReference type="SUPFAM" id="SSF88946">
    <property type="entry name" value="Sigma2 domain of RNA polymerase sigma factors"/>
    <property type="match status" value="1"/>
</dbReference>
<dbReference type="Proteomes" id="UP000306635">
    <property type="component" value="Unassembled WGS sequence"/>
</dbReference>
<name>A0A5R9QTZ5_9PSED</name>
<dbReference type="InterPro" id="IPR013324">
    <property type="entry name" value="RNA_pol_sigma_r3/r4-like"/>
</dbReference>
<dbReference type="Pfam" id="PF08281">
    <property type="entry name" value="Sigma70_r4_2"/>
    <property type="match status" value="1"/>
</dbReference>
<dbReference type="OrthoDB" id="9797134at2"/>
<evidence type="ECO:0000259" key="5">
    <source>
        <dbReference type="Pfam" id="PF04542"/>
    </source>
</evidence>
<keyword evidence="3" id="KW-0731">Sigma factor</keyword>
<dbReference type="InterPro" id="IPR039425">
    <property type="entry name" value="RNA_pol_sigma-70-like"/>
</dbReference>
<dbReference type="GO" id="GO:0006352">
    <property type="term" value="P:DNA-templated transcription initiation"/>
    <property type="evidence" value="ECO:0007669"/>
    <property type="project" value="InterPro"/>
</dbReference>
<dbReference type="Gene3D" id="1.10.10.10">
    <property type="entry name" value="Winged helix-like DNA-binding domain superfamily/Winged helix DNA-binding domain"/>
    <property type="match status" value="1"/>
</dbReference>
<gene>
    <name evidence="7" type="ORF">FAS41_20245</name>
</gene>
<proteinExistence type="inferred from homology"/>
<feature type="domain" description="RNA polymerase sigma-70 region 2" evidence="5">
    <location>
        <begin position="12"/>
        <end position="77"/>
    </location>
</feature>
<keyword evidence="4" id="KW-0804">Transcription</keyword>
<dbReference type="NCBIfam" id="TIGR02937">
    <property type="entry name" value="sigma70-ECF"/>
    <property type="match status" value="1"/>
</dbReference>
<accession>A0A5R9QTZ5</accession>